<reference evidence="1 2" key="1">
    <citation type="journal article" date="2016" name="Environ. Microbiol.">
        <title>Genomic resolution of a cold subsurface aquifer community provides metabolic insights for novel microbes adapted to high CO concentrations.</title>
        <authorList>
            <person name="Probst A.J."/>
            <person name="Castelle C.J."/>
            <person name="Singh A."/>
            <person name="Brown C.T."/>
            <person name="Anantharaman K."/>
            <person name="Sharon I."/>
            <person name="Hug L.A."/>
            <person name="Burstein D."/>
            <person name="Emerson J.B."/>
            <person name="Thomas B.C."/>
            <person name="Banfield J.F."/>
        </authorList>
    </citation>
    <scope>NUCLEOTIDE SEQUENCE [LARGE SCALE GENOMIC DNA]</scope>
    <source>
        <strain evidence="1">CG1_02_47_37</strain>
    </source>
</reference>
<sequence>MIGEPETNLSVTVQWRDREKLKTIDGQEILLSDFVNPASGASGLAFVVAAQAKGLHVAKVNHRSISCTTQGIIYVRAALQELGIDSTFYSVGVCDELNESYYLIGNRAVADAGDVLRHFLPKWYIM</sequence>
<gene>
    <name evidence="1" type="ORF">AUJ59_02140</name>
</gene>
<dbReference type="Proteomes" id="UP000183144">
    <property type="component" value="Unassembled WGS sequence"/>
</dbReference>
<name>A0A1J4RSF9_9BACT</name>
<evidence type="ECO:0000313" key="2">
    <source>
        <dbReference type="Proteomes" id="UP000183144"/>
    </source>
</evidence>
<protein>
    <submittedName>
        <fullName evidence="1">Uncharacterized protein</fullName>
    </submittedName>
</protein>
<accession>A0A1J4RSF9</accession>
<organism evidence="1 2">
    <name type="scientific">Candidatus Beckwithbacteria bacterium CG1_02_47_37</name>
    <dbReference type="NCBI Taxonomy" id="1805034"/>
    <lineage>
        <taxon>Bacteria</taxon>
        <taxon>Candidatus Beckwithiibacteriota</taxon>
    </lineage>
</organism>
<evidence type="ECO:0000313" key="1">
    <source>
        <dbReference type="EMBL" id="OIN89244.1"/>
    </source>
</evidence>
<dbReference type="STRING" id="1805034.AUJ59_02140"/>
<comment type="caution">
    <text evidence="1">The sequence shown here is derived from an EMBL/GenBank/DDBJ whole genome shotgun (WGS) entry which is preliminary data.</text>
</comment>
<dbReference type="EMBL" id="MNUI01000037">
    <property type="protein sequence ID" value="OIN89244.1"/>
    <property type="molecule type" value="Genomic_DNA"/>
</dbReference>
<dbReference type="AlphaFoldDB" id="A0A1J4RSF9"/>
<proteinExistence type="predicted"/>